<evidence type="ECO:0000313" key="3">
    <source>
        <dbReference type="Proteomes" id="UP001227230"/>
    </source>
</evidence>
<feature type="domain" description="F-box" evidence="1">
    <location>
        <begin position="34"/>
        <end position="87"/>
    </location>
</feature>
<dbReference type="SUPFAM" id="SSF81383">
    <property type="entry name" value="F-box domain"/>
    <property type="match status" value="1"/>
</dbReference>
<dbReference type="InterPro" id="IPR032675">
    <property type="entry name" value="LRR_dom_sf"/>
</dbReference>
<sequence>MDPTFASLQHLQEKRDILMNNSQVKRQRLNHDGTDRINSLPDGVLIHMLSFLPTADAVRTCILSKRWEFLWTYLRNINFDDRLYLGEVNMWNPQPGLTRFLDGIGDELVSQFMFDMKKLRLSFRVFFDAIRVHNWLVSAILRKVLEVDLCLFVGEPFILPRMVFVSTSLTVLKIEMNSVLQLPRDISLPCLKTLCLSLVTFSGTKLTQKLFSSCPVLEDLALVDCEWLFIRSVTISIPTLKTLKMDELPCFGSTDSINDCQIKIYGENLVSLKYNGSLSNDIFLYNISSLVVAYIDIPNLYKMDREIARRGAKLLRGLGNAQYVRMSNGAIESVFLAENFLDHLPIFRKLVHLKLNMVIGACTIGALMDLFQRSPNLESIVFSKGIDDDLDIRDNVWKLKYAPECLFSHLKTIDLHWFRGIKTEINLLKLVLKFAPVLERINIHCSKILLQDMNKRNEIFKQLLMLEDGPRVCTIVFL</sequence>
<dbReference type="PROSITE" id="PS50181">
    <property type="entry name" value="FBOX"/>
    <property type="match status" value="1"/>
</dbReference>
<keyword evidence="3" id="KW-1185">Reference proteome</keyword>
<gene>
    <name evidence="2" type="ORF">VitviT2T_029808</name>
</gene>
<organism evidence="2 3">
    <name type="scientific">Vitis vinifera</name>
    <name type="common">Grape</name>
    <dbReference type="NCBI Taxonomy" id="29760"/>
    <lineage>
        <taxon>Eukaryota</taxon>
        <taxon>Viridiplantae</taxon>
        <taxon>Streptophyta</taxon>
        <taxon>Embryophyta</taxon>
        <taxon>Tracheophyta</taxon>
        <taxon>Spermatophyta</taxon>
        <taxon>Magnoliopsida</taxon>
        <taxon>eudicotyledons</taxon>
        <taxon>Gunneridae</taxon>
        <taxon>Pentapetalae</taxon>
        <taxon>rosids</taxon>
        <taxon>Vitales</taxon>
        <taxon>Vitaceae</taxon>
        <taxon>Viteae</taxon>
        <taxon>Vitis</taxon>
    </lineage>
</organism>
<dbReference type="SMART" id="SM00579">
    <property type="entry name" value="FBD"/>
    <property type="match status" value="1"/>
</dbReference>
<dbReference type="PANTHER" id="PTHR31900">
    <property type="entry name" value="F-BOX/RNI SUPERFAMILY PROTEIN-RELATED"/>
    <property type="match status" value="1"/>
</dbReference>
<dbReference type="Proteomes" id="UP001227230">
    <property type="component" value="Chromosome 19"/>
</dbReference>
<dbReference type="SUPFAM" id="SSF52058">
    <property type="entry name" value="L domain-like"/>
    <property type="match status" value="1"/>
</dbReference>
<protein>
    <recommendedName>
        <fullName evidence="1">F-box domain-containing protein</fullName>
    </recommendedName>
</protein>
<evidence type="ECO:0000313" key="2">
    <source>
        <dbReference type="EMBL" id="WKA12426.1"/>
    </source>
</evidence>
<name>A0ABY9DYX0_VITVI</name>
<proteinExistence type="predicted"/>
<dbReference type="InterPro" id="IPR055357">
    <property type="entry name" value="LRR_At1g61320_AtMIF1"/>
</dbReference>
<dbReference type="InterPro" id="IPR036047">
    <property type="entry name" value="F-box-like_dom_sf"/>
</dbReference>
<dbReference type="Pfam" id="PF23622">
    <property type="entry name" value="LRR_At1g61320_AtMIF1"/>
    <property type="match status" value="1"/>
</dbReference>
<dbReference type="CDD" id="cd22160">
    <property type="entry name" value="F-box_AtFBL13-like"/>
    <property type="match status" value="1"/>
</dbReference>
<accession>A0ABY9DYX0</accession>
<dbReference type="InterPro" id="IPR053781">
    <property type="entry name" value="F-box_AtFBL13-like"/>
</dbReference>
<dbReference type="PANTHER" id="PTHR31900:SF30">
    <property type="entry name" value="SUPERFAMILY PROTEIN, PUTATIVE-RELATED"/>
    <property type="match status" value="1"/>
</dbReference>
<reference evidence="2 3" key="1">
    <citation type="journal article" date="2023" name="Hortic Res">
        <title>The complete reference genome for grapevine (Vitis vinifera L.) genetics and breeding.</title>
        <authorList>
            <person name="Shi X."/>
            <person name="Cao S."/>
            <person name="Wang X."/>
            <person name="Huang S."/>
            <person name="Wang Y."/>
            <person name="Liu Z."/>
            <person name="Liu W."/>
            <person name="Leng X."/>
            <person name="Peng Y."/>
            <person name="Wang N."/>
            <person name="Wang Y."/>
            <person name="Ma Z."/>
            <person name="Xu X."/>
            <person name="Zhang F."/>
            <person name="Xue H."/>
            <person name="Zhong H."/>
            <person name="Wang Y."/>
            <person name="Zhang K."/>
            <person name="Velt A."/>
            <person name="Avia K."/>
            <person name="Holtgrawe D."/>
            <person name="Grimplet J."/>
            <person name="Matus J.T."/>
            <person name="Ware D."/>
            <person name="Wu X."/>
            <person name="Wang H."/>
            <person name="Liu C."/>
            <person name="Fang Y."/>
            <person name="Rustenholz C."/>
            <person name="Cheng Z."/>
            <person name="Xiao H."/>
            <person name="Zhou Y."/>
        </authorList>
    </citation>
    <scope>NUCLEOTIDE SEQUENCE [LARGE SCALE GENOMIC DNA]</scope>
    <source>
        <strain evidence="3">cv. Pinot noir / PN40024</strain>
        <tissue evidence="2">Leaf</tissue>
    </source>
</reference>
<dbReference type="InterPro" id="IPR001810">
    <property type="entry name" value="F-box_dom"/>
</dbReference>
<dbReference type="EMBL" id="CP126666">
    <property type="protein sequence ID" value="WKA12426.1"/>
    <property type="molecule type" value="Genomic_DNA"/>
</dbReference>
<dbReference type="InterPro" id="IPR006566">
    <property type="entry name" value="FBD"/>
</dbReference>
<dbReference type="Gene3D" id="3.80.10.10">
    <property type="entry name" value="Ribonuclease Inhibitor"/>
    <property type="match status" value="1"/>
</dbReference>
<dbReference type="InterPro" id="IPR050232">
    <property type="entry name" value="FBL13/AtMIF1-like"/>
</dbReference>
<evidence type="ECO:0000259" key="1">
    <source>
        <dbReference type="PROSITE" id="PS50181"/>
    </source>
</evidence>